<evidence type="ECO:0000256" key="2">
    <source>
        <dbReference type="ARBA" id="ARBA00004970"/>
    </source>
</evidence>
<dbReference type="GO" id="GO:0004401">
    <property type="term" value="F:histidinol-phosphatase activity"/>
    <property type="evidence" value="ECO:0007669"/>
    <property type="project" value="UniProtKB-UniRule"/>
</dbReference>
<comment type="cofactor">
    <cofactor evidence="1 12">
        <name>Mg(2+)</name>
        <dbReference type="ChEBI" id="CHEBI:18420"/>
    </cofactor>
</comment>
<comment type="similarity">
    <text evidence="3">Belongs to the inositol monophosphatase superfamily.</text>
</comment>
<evidence type="ECO:0000313" key="13">
    <source>
        <dbReference type="EMBL" id="ENZ80868.1"/>
    </source>
</evidence>
<sequence length="278" mass="29935">MTLSADRLATLDAFIIDLNRASARAILPLFRADHGLEDKGAGKNLPRESHAAFDPVTEADRGAEAAIRQLIAERYPEHGVIGEEYGEDRPDAEFVWVLDPIDGTRAFISGLPLWTTLIGLRWQGRPVLGSIGQPYVDEIFVGHAGGSRLLARGEETPIRVRECANINDAVIATTDPDACFDGAERGAWLQVRAAAKLARLGCDAYAYAMVAMGKIDMVIEAGLKAWDIEAAIPVVEGAGGLVTNWRGEPIGPKGGQMVISGDRRPLDEALVSLRRSAK</sequence>
<dbReference type="eggNOG" id="COG0483">
    <property type="taxonomic scope" value="Bacteria"/>
</dbReference>
<dbReference type="SUPFAM" id="SSF56655">
    <property type="entry name" value="Carbohydrate phosphatase"/>
    <property type="match status" value="1"/>
</dbReference>
<dbReference type="InterPro" id="IPR020583">
    <property type="entry name" value="Inositol_monoP_metal-BS"/>
</dbReference>
<evidence type="ECO:0000256" key="10">
    <source>
        <dbReference type="ARBA" id="ARBA00049158"/>
    </source>
</evidence>
<keyword evidence="9" id="KW-0368">Histidine biosynthesis</keyword>
<evidence type="ECO:0000256" key="11">
    <source>
        <dbReference type="NCBIfam" id="TIGR02067"/>
    </source>
</evidence>
<evidence type="ECO:0000256" key="3">
    <source>
        <dbReference type="ARBA" id="ARBA00009759"/>
    </source>
</evidence>
<dbReference type="GO" id="GO:0007165">
    <property type="term" value="P:signal transduction"/>
    <property type="evidence" value="ECO:0007669"/>
    <property type="project" value="TreeGrafter"/>
</dbReference>
<keyword evidence="7" id="KW-0378">Hydrolase</keyword>
<feature type="binding site" evidence="12">
    <location>
        <position position="99"/>
    </location>
    <ligand>
        <name>Mg(2+)</name>
        <dbReference type="ChEBI" id="CHEBI:18420"/>
        <label>1</label>
        <note>catalytic</note>
    </ligand>
</feature>
<dbReference type="GO" id="GO:0046872">
    <property type="term" value="F:metal ion binding"/>
    <property type="evidence" value="ECO:0007669"/>
    <property type="project" value="UniProtKB-KW"/>
</dbReference>
<evidence type="ECO:0000313" key="14">
    <source>
        <dbReference type="Proteomes" id="UP000013063"/>
    </source>
</evidence>
<evidence type="ECO:0000256" key="12">
    <source>
        <dbReference type="PIRSR" id="PIRSR600760-2"/>
    </source>
</evidence>
<dbReference type="FunFam" id="3.30.540.10:FF:000030">
    <property type="entry name" value="Inositol monophosphatase"/>
    <property type="match status" value="1"/>
</dbReference>
<dbReference type="InterPro" id="IPR011809">
    <property type="entry name" value="His_9_proposed"/>
</dbReference>
<evidence type="ECO:0000256" key="5">
    <source>
        <dbReference type="ARBA" id="ARBA00022605"/>
    </source>
</evidence>
<protein>
    <recommendedName>
        <fullName evidence="4 11">Histidinol-phosphatase</fullName>
        <ecNumber evidence="4 11">3.1.3.15</ecNumber>
    </recommendedName>
</protein>
<accession>R0E5M4</accession>
<dbReference type="STRING" id="1292034.OR37_03304"/>
<feature type="binding site" evidence="12">
    <location>
        <position position="83"/>
    </location>
    <ligand>
        <name>Mg(2+)</name>
        <dbReference type="ChEBI" id="CHEBI:18420"/>
        <label>1</label>
        <note>catalytic</note>
    </ligand>
</feature>
<organism evidence="13 14">
    <name type="scientific">Caulobacter vibrioides OR37</name>
    <dbReference type="NCBI Taxonomy" id="1292034"/>
    <lineage>
        <taxon>Bacteria</taxon>
        <taxon>Pseudomonadati</taxon>
        <taxon>Pseudomonadota</taxon>
        <taxon>Alphaproteobacteria</taxon>
        <taxon>Caulobacterales</taxon>
        <taxon>Caulobacteraceae</taxon>
        <taxon>Caulobacter</taxon>
    </lineage>
</organism>
<dbReference type="EMBL" id="APMP01000025">
    <property type="protein sequence ID" value="ENZ80868.1"/>
    <property type="molecule type" value="Genomic_DNA"/>
</dbReference>
<feature type="binding site" evidence="12">
    <location>
        <position position="102"/>
    </location>
    <ligand>
        <name>Mg(2+)</name>
        <dbReference type="ChEBI" id="CHEBI:18420"/>
        <label>1</label>
        <note>catalytic</note>
    </ligand>
</feature>
<dbReference type="OrthoDB" id="9785695at2"/>
<dbReference type="EC" id="3.1.3.15" evidence="4 11"/>
<comment type="pathway">
    <text evidence="2">Amino-acid biosynthesis; L-histidine biosynthesis; L-histidine from 5-phospho-alpha-D-ribose 1-diphosphate: step 8/9.</text>
</comment>
<keyword evidence="14" id="KW-1185">Reference proteome</keyword>
<dbReference type="PRINTS" id="PR00377">
    <property type="entry name" value="IMPHPHTASES"/>
</dbReference>
<dbReference type="GO" id="GO:0008934">
    <property type="term" value="F:inositol monophosphate 1-phosphatase activity"/>
    <property type="evidence" value="ECO:0007669"/>
    <property type="project" value="TreeGrafter"/>
</dbReference>
<gene>
    <name evidence="13" type="ORF">OR37_03304</name>
</gene>
<keyword evidence="8 12" id="KW-0460">Magnesium</keyword>
<dbReference type="PATRIC" id="fig|1292034.3.peg.3275"/>
<dbReference type="PANTHER" id="PTHR20854:SF4">
    <property type="entry name" value="INOSITOL-1-MONOPHOSPHATASE-RELATED"/>
    <property type="match status" value="1"/>
</dbReference>
<name>R0E5M4_CAUVI</name>
<reference evidence="13 14" key="1">
    <citation type="journal article" date="2013" name="Genome Announc.">
        <title>Draft Genome Sequence for Caulobacter sp. Strain OR37, a Bacterium Tolerant to Heavy Metals.</title>
        <authorList>
            <person name="Utturkar S.M."/>
            <person name="Bollmann A."/>
            <person name="Brzoska R.M."/>
            <person name="Klingeman D.M."/>
            <person name="Epstein S.E."/>
            <person name="Palumbo A.V."/>
            <person name="Brown S.D."/>
        </authorList>
    </citation>
    <scope>NUCLEOTIDE SEQUENCE [LARGE SCALE GENOMIC DNA]</scope>
    <source>
        <strain evidence="13 14">OR37</strain>
    </source>
</reference>
<feature type="binding site" evidence="12">
    <location>
        <position position="227"/>
    </location>
    <ligand>
        <name>Mg(2+)</name>
        <dbReference type="ChEBI" id="CHEBI:18420"/>
        <label>1</label>
        <note>catalytic</note>
    </ligand>
</feature>
<dbReference type="GO" id="GO:0006020">
    <property type="term" value="P:inositol metabolic process"/>
    <property type="evidence" value="ECO:0007669"/>
    <property type="project" value="TreeGrafter"/>
</dbReference>
<comment type="caution">
    <text evidence="13">The sequence shown here is derived from an EMBL/GenBank/DDBJ whole genome shotgun (WGS) entry which is preliminary data.</text>
</comment>
<dbReference type="NCBIfam" id="TIGR02067">
    <property type="entry name" value="his_9_HisN"/>
    <property type="match status" value="1"/>
</dbReference>
<dbReference type="Pfam" id="PF00459">
    <property type="entry name" value="Inositol_P"/>
    <property type="match status" value="1"/>
</dbReference>
<evidence type="ECO:0000256" key="6">
    <source>
        <dbReference type="ARBA" id="ARBA00022723"/>
    </source>
</evidence>
<feature type="binding site" evidence="12">
    <location>
        <position position="101"/>
    </location>
    <ligand>
        <name>Mg(2+)</name>
        <dbReference type="ChEBI" id="CHEBI:18420"/>
        <label>1</label>
        <note>catalytic</note>
    </ligand>
</feature>
<dbReference type="RefSeq" id="WP_004622256.1">
    <property type="nucleotide sequence ID" value="NZ_APMP01000025.1"/>
</dbReference>
<evidence type="ECO:0000256" key="8">
    <source>
        <dbReference type="ARBA" id="ARBA00022842"/>
    </source>
</evidence>
<dbReference type="PANTHER" id="PTHR20854">
    <property type="entry name" value="INOSITOL MONOPHOSPHATASE"/>
    <property type="match status" value="1"/>
</dbReference>
<dbReference type="InterPro" id="IPR000760">
    <property type="entry name" value="Inositol_monophosphatase-like"/>
</dbReference>
<dbReference type="Gene3D" id="3.40.190.80">
    <property type="match status" value="1"/>
</dbReference>
<keyword evidence="6 12" id="KW-0479">Metal-binding</keyword>
<dbReference type="PROSITE" id="PS00629">
    <property type="entry name" value="IMP_1"/>
    <property type="match status" value="1"/>
</dbReference>
<keyword evidence="5" id="KW-0028">Amino-acid biosynthesis</keyword>
<dbReference type="CDD" id="cd01641">
    <property type="entry name" value="Bacterial_IMPase_like_1"/>
    <property type="match status" value="1"/>
</dbReference>
<proteinExistence type="inferred from homology"/>
<dbReference type="UniPathway" id="UPA00031">
    <property type="reaction ID" value="UER00013"/>
</dbReference>
<dbReference type="Gene3D" id="3.30.540.10">
    <property type="entry name" value="Fructose-1,6-Bisphosphatase, subunit A, domain 1"/>
    <property type="match status" value="1"/>
</dbReference>
<dbReference type="AlphaFoldDB" id="R0E5M4"/>
<evidence type="ECO:0000256" key="7">
    <source>
        <dbReference type="ARBA" id="ARBA00022801"/>
    </source>
</evidence>
<evidence type="ECO:0000256" key="1">
    <source>
        <dbReference type="ARBA" id="ARBA00001946"/>
    </source>
</evidence>
<dbReference type="GO" id="GO:0000105">
    <property type="term" value="P:L-histidine biosynthetic process"/>
    <property type="evidence" value="ECO:0007669"/>
    <property type="project" value="UniProtKB-UniRule"/>
</dbReference>
<comment type="catalytic activity">
    <reaction evidence="10">
        <text>L-histidinol phosphate + H2O = L-histidinol + phosphate</text>
        <dbReference type="Rhea" id="RHEA:14465"/>
        <dbReference type="ChEBI" id="CHEBI:15377"/>
        <dbReference type="ChEBI" id="CHEBI:43474"/>
        <dbReference type="ChEBI" id="CHEBI:57699"/>
        <dbReference type="ChEBI" id="CHEBI:57980"/>
        <dbReference type="EC" id="3.1.3.15"/>
    </reaction>
</comment>
<evidence type="ECO:0000256" key="9">
    <source>
        <dbReference type="ARBA" id="ARBA00023102"/>
    </source>
</evidence>
<evidence type="ECO:0000256" key="4">
    <source>
        <dbReference type="ARBA" id="ARBA00013085"/>
    </source>
</evidence>
<dbReference type="Proteomes" id="UP000013063">
    <property type="component" value="Unassembled WGS sequence"/>
</dbReference>